<feature type="region of interest" description="Disordered" evidence="1">
    <location>
        <begin position="305"/>
        <end position="357"/>
    </location>
</feature>
<feature type="compositionally biased region" description="Basic and acidic residues" evidence="1">
    <location>
        <begin position="308"/>
        <end position="347"/>
    </location>
</feature>
<dbReference type="InterPro" id="IPR050126">
    <property type="entry name" value="Ap4A_hydrolase"/>
</dbReference>
<gene>
    <name evidence="3" type="ORF">MNEG_3468</name>
</gene>
<dbReference type="InterPro" id="IPR029052">
    <property type="entry name" value="Metallo-depent_PP-like"/>
</dbReference>
<dbReference type="Gene3D" id="3.60.21.10">
    <property type="match status" value="1"/>
</dbReference>
<proteinExistence type="predicted"/>
<accession>A0A0D2K1L9</accession>
<dbReference type="InterPro" id="IPR004843">
    <property type="entry name" value="Calcineurin-like_PHP"/>
</dbReference>
<dbReference type="Pfam" id="PF00149">
    <property type="entry name" value="Metallophos"/>
    <property type="match status" value="1"/>
</dbReference>
<dbReference type="GO" id="GO:0000298">
    <property type="term" value="F:endopolyphosphatase activity"/>
    <property type="evidence" value="ECO:0007669"/>
    <property type="project" value="TreeGrafter"/>
</dbReference>
<evidence type="ECO:0000313" key="4">
    <source>
        <dbReference type="Proteomes" id="UP000054498"/>
    </source>
</evidence>
<dbReference type="Proteomes" id="UP000054498">
    <property type="component" value="Unassembled WGS sequence"/>
</dbReference>
<dbReference type="GeneID" id="25736346"/>
<organism evidence="3 4">
    <name type="scientific">Monoraphidium neglectum</name>
    <dbReference type="NCBI Taxonomy" id="145388"/>
    <lineage>
        <taxon>Eukaryota</taxon>
        <taxon>Viridiplantae</taxon>
        <taxon>Chlorophyta</taxon>
        <taxon>core chlorophytes</taxon>
        <taxon>Chlorophyceae</taxon>
        <taxon>CS clade</taxon>
        <taxon>Sphaeropleales</taxon>
        <taxon>Selenastraceae</taxon>
        <taxon>Monoraphidium</taxon>
    </lineage>
</organism>
<protein>
    <recommendedName>
        <fullName evidence="2">Calcineurin-like phosphoesterase domain-containing protein</fullName>
    </recommendedName>
</protein>
<dbReference type="GO" id="GO:0005737">
    <property type="term" value="C:cytoplasm"/>
    <property type="evidence" value="ECO:0007669"/>
    <property type="project" value="TreeGrafter"/>
</dbReference>
<reference evidence="3 4" key="1">
    <citation type="journal article" date="2013" name="BMC Genomics">
        <title>Reconstruction of the lipid metabolism for the microalga Monoraphidium neglectum from its genome sequence reveals characteristics suitable for biofuel production.</title>
        <authorList>
            <person name="Bogen C."/>
            <person name="Al-Dilaimi A."/>
            <person name="Albersmeier A."/>
            <person name="Wichmann J."/>
            <person name="Grundmann M."/>
            <person name="Rupp O."/>
            <person name="Lauersen K.J."/>
            <person name="Blifernez-Klassen O."/>
            <person name="Kalinowski J."/>
            <person name="Goesmann A."/>
            <person name="Mussgnug J.H."/>
            <person name="Kruse O."/>
        </authorList>
    </citation>
    <scope>NUCLEOTIDE SEQUENCE [LARGE SCALE GENOMIC DNA]</scope>
    <source>
        <strain evidence="3 4">SAG 48.87</strain>
    </source>
</reference>
<feature type="compositionally biased region" description="Basic residues" evidence="1">
    <location>
        <begin position="348"/>
        <end position="357"/>
    </location>
</feature>
<dbReference type="GO" id="GO:0016791">
    <property type="term" value="F:phosphatase activity"/>
    <property type="evidence" value="ECO:0007669"/>
    <property type="project" value="TreeGrafter"/>
</dbReference>
<dbReference type="PANTHER" id="PTHR42850:SF4">
    <property type="entry name" value="ZINC-DEPENDENT ENDOPOLYPHOSPHATASE"/>
    <property type="match status" value="1"/>
</dbReference>
<keyword evidence="4" id="KW-1185">Reference proteome</keyword>
<dbReference type="RefSeq" id="XP_013903507.1">
    <property type="nucleotide sequence ID" value="XM_014048053.1"/>
</dbReference>
<dbReference type="OrthoDB" id="10267127at2759"/>
<dbReference type="CDD" id="cd00144">
    <property type="entry name" value="MPP_PPP_family"/>
    <property type="match status" value="1"/>
</dbReference>
<dbReference type="EMBL" id="KK100656">
    <property type="protein sequence ID" value="KIZ04488.1"/>
    <property type="molecule type" value="Genomic_DNA"/>
</dbReference>
<dbReference type="AlphaFoldDB" id="A0A0D2K1L9"/>
<dbReference type="PANTHER" id="PTHR42850">
    <property type="entry name" value="METALLOPHOSPHOESTERASE"/>
    <property type="match status" value="1"/>
</dbReference>
<dbReference type="SUPFAM" id="SSF56300">
    <property type="entry name" value="Metallo-dependent phosphatases"/>
    <property type="match status" value="1"/>
</dbReference>
<evidence type="ECO:0000313" key="3">
    <source>
        <dbReference type="EMBL" id="KIZ04488.1"/>
    </source>
</evidence>
<dbReference type="GO" id="GO:0006798">
    <property type="term" value="P:polyphosphate catabolic process"/>
    <property type="evidence" value="ECO:0007669"/>
    <property type="project" value="TreeGrafter"/>
</dbReference>
<feature type="domain" description="Calcineurin-like phosphoesterase" evidence="2">
    <location>
        <begin position="68"/>
        <end position="238"/>
    </location>
</feature>
<dbReference type="STRING" id="145388.A0A0D2K1L9"/>
<name>A0A0D2K1L9_9CHLO</name>
<sequence length="357" mass="37018">MGGTTSRPAATSPVLAPAVAPAPQPVTTAAAAATASRVTATPYGSPPPPVLHLELTTAAPGQLRGGGRVVIVGDVHGCSDELTALLAKLGFIAGLDNLLLVGDLVIRTARELGAWAARGNHDDAALAAHREIAAGRDVPGKHKWAAGLSEDREALDYLTRLPFSISLPQLGLLVVHAGVIPGVNLASQDLAVLYKMRDLTRLANDASWEWLEKGVKGGGSAAWAKCWDGPQHVVFGHDAKRGLQRERAATGLDTGCVYGNSLTACVLPPPDGLASSEALRAKLSARRPPRLQDLGAELVSVPAARVYAKKDDDGSGGKASKEGGKEKGKEGKDDKEGKHRKEGEAGKGKGKQKGKSK</sequence>
<evidence type="ECO:0000259" key="2">
    <source>
        <dbReference type="Pfam" id="PF00149"/>
    </source>
</evidence>
<evidence type="ECO:0000256" key="1">
    <source>
        <dbReference type="SAM" id="MobiDB-lite"/>
    </source>
</evidence>
<dbReference type="KEGG" id="mng:MNEG_3468"/>